<dbReference type="EMBL" id="MKHE01000003">
    <property type="protein sequence ID" value="OWK17035.1"/>
    <property type="molecule type" value="Genomic_DNA"/>
</dbReference>
<evidence type="ECO:0000313" key="3">
    <source>
        <dbReference type="EMBL" id="OWK17035.1"/>
    </source>
</evidence>
<dbReference type="Pfam" id="PF01369">
    <property type="entry name" value="Sec7"/>
    <property type="match status" value="1"/>
</dbReference>
<evidence type="ECO:0000259" key="2">
    <source>
        <dbReference type="Pfam" id="PF01369"/>
    </source>
</evidence>
<accession>A0A212DFJ9</accession>
<protein>
    <recommendedName>
        <fullName evidence="2">SEC7 domain-containing protein</fullName>
    </recommendedName>
</protein>
<feature type="region of interest" description="Disordered" evidence="1">
    <location>
        <begin position="1"/>
        <end position="29"/>
    </location>
</feature>
<dbReference type="Gene3D" id="1.10.1000.11">
    <property type="entry name" value="Arf Nucleotide-binding Site Opener,domain 2"/>
    <property type="match status" value="1"/>
</dbReference>
<dbReference type="InterPro" id="IPR000904">
    <property type="entry name" value="Sec7_dom"/>
</dbReference>
<feature type="domain" description="SEC7" evidence="2">
    <location>
        <begin position="29"/>
        <end position="67"/>
    </location>
</feature>
<dbReference type="GO" id="GO:0032012">
    <property type="term" value="P:regulation of ARF protein signal transduction"/>
    <property type="evidence" value="ECO:0007669"/>
    <property type="project" value="InterPro"/>
</dbReference>
<proteinExistence type="predicted"/>
<dbReference type="GO" id="GO:0005085">
    <property type="term" value="F:guanyl-nucleotide exchange factor activity"/>
    <property type="evidence" value="ECO:0007669"/>
    <property type="project" value="InterPro"/>
</dbReference>
<dbReference type="Proteomes" id="UP000242450">
    <property type="component" value="Chromosome 3"/>
</dbReference>
<gene>
    <name evidence="3" type="ORF">Celaphus_00011698</name>
</gene>
<dbReference type="OrthoDB" id="430364at2759"/>
<evidence type="ECO:0000256" key="1">
    <source>
        <dbReference type="SAM" id="MobiDB-lite"/>
    </source>
</evidence>
<dbReference type="InterPro" id="IPR035999">
    <property type="entry name" value="Sec7_dom_sf"/>
</dbReference>
<name>A0A212DFJ9_CEREH</name>
<comment type="caution">
    <text evidence="3">The sequence shown here is derived from an EMBL/GenBank/DDBJ whole genome shotgun (WGS) entry which is preliminary data.</text>
</comment>
<organism evidence="3 4">
    <name type="scientific">Cervus elaphus hippelaphus</name>
    <name type="common">European red deer</name>
    <dbReference type="NCBI Taxonomy" id="46360"/>
    <lineage>
        <taxon>Eukaryota</taxon>
        <taxon>Metazoa</taxon>
        <taxon>Chordata</taxon>
        <taxon>Craniata</taxon>
        <taxon>Vertebrata</taxon>
        <taxon>Euteleostomi</taxon>
        <taxon>Mammalia</taxon>
        <taxon>Eutheria</taxon>
        <taxon>Laurasiatheria</taxon>
        <taxon>Artiodactyla</taxon>
        <taxon>Ruminantia</taxon>
        <taxon>Pecora</taxon>
        <taxon>Cervidae</taxon>
        <taxon>Cervinae</taxon>
        <taxon>Cervus</taxon>
    </lineage>
</organism>
<dbReference type="AlphaFoldDB" id="A0A212DFJ9"/>
<keyword evidence="4" id="KW-1185">Reference proteome</keyword>
<dbReference type="InterPro" id="IPR023394">
    <property type="entry name" value="Sec7_C_sf"/>
</dbReference>
<reference evidence="3 4" key="1">
    <citation type="journal article" date="2018" name="Mol. Genet. Genomics">
        <title>The red deer Cervus elaphus genome CerEla1.0: sequencing, annotating, genes, and chromosomes.</title>
        <authorList>
            <person name="Bana N.A."/>
            <person name="Nyiri A."/>
            <person name="Nagy J."/>
            <person name="Frank K."/>
            <person name="Nagy T."/>
            <person name="Steger V."/>
            <person name="Schiller M."/>
            <person name="Lakatos P."/>
            <person name="Sugar L."/>
            <person name="Horn P."/>
            <person name="Barta E."/>
            <person name="Orosz L."/>
        </authorList>
    </citation>
    <scope>NUCLEOTIDE SEQUENCE [LARGE SCALE GENOMIC DNA]</scope>
    <source>
        <strain evidence="3">Hungarian</strain>
    </source>
</reference>
<dbReference type="SUPFAM" id="SSF48425">
    <property type="entry name" value="Sec7 domain"/>
    <property type="match status" value="1"/>
</dbReference>
<evidence type="ECO:0000313" key="4">
    <source>
        <dbReference type="Proteomes" id="UP000242450"/>
    </source>
</evidence>
<sequence>MAIVRKNFNRDPKKGDQVLGGEQTSPVHTLRGEGQKFDQMMEAFACGYCRCHPGIIQSTDAYYVLSFTRDNAEHRPSQSQHLEQVRPGALCGHEPAQQVGWDLPKELIWNF</sequence>